<evidence type="ECO:0000313" key="3">
    <source>
        <dbReference type="Proteomes" id="UP000320239"/>
    </source>
</evidence>
<reference evidence="2 3" key="1">
    <citation type="submission" date="2019-06" db="EMBL/GenBank/DDBJ databases">
        <title>Sequencing the genomes of 1000 actinobacteria strains.</title>
        <authorList>
            <person name="Klenk H.-P."/>
        </authorList>
    </citation>
    <scope>NUCLEOTIDE SEQUENCE [LARGE SCALE GENOMIC DNA]</scope>
    <source>
        <strain evidence="2 3">DSM 43866</strain>
    </source>
</reference>
<evidence type="ECO:0000256" key="1">
    <source>
        <dbReference type="SAM" id="MobiDB-lite"/>
    </source>
</evidence>
<dbReference type="OrthoDB" id="3785690at2"/>
<dbReference type="AlphaFoldDB" id="A0A561VR81"/>
<proteinExistence type="predicted"/>
<dbReference type="Proteomes" id="UP000320239">
    <property type="component" value="Unassembled WGS sequence"/>
</dbReference>
<name>A0A561VR81_ACTTI</name>
<evidence type="ECO:0000313" key="2">
    <source>
        <dbReference type="EMBL" id="TWG14122.1"/>
    </source>
</evidence>
<dbReference type="RefSeq" id="WP_122980133.1">
    <property type="nucleotide sequence ID" value="NZ_BOMX01000085.1"/>
</dbReference>
<keyword evidence="3" id="KW-1185">Reference proteome</keyword>
<gene>
    <name evidence="2" type="ORF">FHX34_104421</name>
</gene>
<feature type="region of interest" description="Disordered" evidence="1">
    <location>
        <begin position="1"/>
        <end position="20"/>
    </location>
</feature>
<dbReference type="EMBL" id="VIWY01000004">
    <property type="protein sequence ID" value="TWG14122.1"/>
    <property type="molecule type" value="Genomic_DNA"/>
</dbReference>
<organism evidence="2 3">
    <name type="scientific">Actinoplanes teichomyceticus</name>
    <dbReference type="NCBI Taxonomy" id="1867"/>
    <lineage>
        <taxon>Bacteria</taxon>
        <taxon>Bacillati</taxon>
        <taxon>Actinomycetota</taxon>
        <taxon>Actinomycetes</taxon>
        <taxon>Micromonosporales</taxon>
        <taxon>Micromonosporaceae</taxon>
        <taxon>Actinoplanes</taxon>
    </lineage>
</organism>
<accession>A0A561VR81</accession>
<protein>
    <submittedName>
        <fullName evidence="2">Uncharacterized protein</fullName>
    </submittedName>
</protein>
<sequence length="118" mass="12570">MRQAYAHHATIVPARGADPGAPSVAITGALRDAARPGSPFPHHTATAPDGDRLRLRVLFATEPDRVDEIRARIDAALAAGPWQLTGSGCARLDPDERPHARRLLRAARTAAQDAGQRS</sequence>
<comment type="caution">
    <text evidence="2">The sequence shown here is derived from an EMBL/GenBank/DDBJ whole genome shotgun (WGS) entry which is preliminary data.</text>
</comment>